<dbReference type="RefSeq" id="WP_074758691.1">
    <property type="nucleotide sequence ID" value="NZ_FOGJ01000036.1"/>
</dbReference>
<dbReference type="Gene3D" id="3.40.630.30">
    <property type="match status" value="1"/>
</dbReference>
<dbReference type="PROSITE" id="PS51186">
    <property type="entry name" value="GNAT"/>
    <property type="match status" value="1"/>
</dbReference>
<protein>
    <submittedName>
        <fullName evidence="2">Acetyltransferase (GNAT) family protein</fullName>
    </submittedName>
</protein>
<feature type="domain" description="N-acetyltransferase" evidence="1">
    <location>
        <begin position="1"/>
        <end position="160"/>
    </location>
</feature>
<evidence type="ECO:0000259" key="1">
    <source>
        <dbReference type="PROSITE" id="PS51186"/>
    </source>
</evidence>
<dbReference type="Proteomes" id="UP000182584">
    <property type="component" value="Unassembled WGS sequence"/>
</dbReference>
<dbReference type="OrthoDB" id="9813917at2"/>
<gene>
    <name evidence="2" type="ORF">SAMN04487884_13625</name>
</gene>
<keyword evidence="2" id="KW-0808">Transferase</keyword>
<accession>A0A1H9WXC5</accession>
<organism evidence="2 3">
    <name type="scientific">Butyrivibrio fibrisolvens</name>
    <dbReference type="NCBI Taxonomy" id="831"/>
    <lineage>
        <taxon>Bacteria</taxon>
        <taxon>Bacillati</taxon>
        <taxon>Bacillota</taxon>
        <taxon>Clostridia</taxon>
        <taxon>Lachnospirales</taxon>
        <taxon>Lachnospiraceae</taxon>
        <taxon>Butyrivibrio</taxon>
    </lineage>
</organism>
<dbReference type="InterPro" id="IPR016181">
    <property type="entry name" value="Acyl_CoA_acyltransferase"/>
</dbReference>
<dbReference type="InterPro" id="IPR000182">
    <property type="entry name" value="GNAT_dom"/>
</dbReference>
<sequence length="160" mass="18627">MIREAKREDIRTCVEIIRQSFKTVADEFGFTPDNAARFTAFATTEDRLSWQMDNENRLMYIYEQDGIPCGYYSLLMQENEECELNNRAVLPEHRHLGIGKKLLDHAYESAKNAGCKVINIGIVEENTVLRKWYEQNGVVHIGTKKFDFFPFTCGYMKKVI</sequence>
<proteinExistence type="predicted"/>
<dbReference type="AlphaFoldDB" id="A0A1H9WXC5"/>
<evidence type="ECO:0000313" key="3">
    <source>
        <dbReference type="Proteomes" id="UP000182584"/>
    </source>
</evidence>
<dbReference type="Pfam" id="PF00583">
    <property type="entry name" value="Acetyltransf_1"/>
    <property type="match status" value="1"/>
</dbReference>
<reference evidence="2 3" key="1">
    <citation type="submission" date="2016-10" db="EMBL/GenBank/DDBJ databases">
        <authorList>
            <person name="de Groot N.N."/>
        </authorList>
    </citation>
    <scope>NUCLEOTIDE SEQUENCE [LARGE SCALE GENOMIC DNA]</scope>
    <source>
        <strain evidence="2 3">AR40</strain>
    </source>
</reference>
<name>A0A1H9WXC5_BUTFI</name>
<dbReference type="PANTHER" id="PTHR43617">
    <property type="entry name" value="L-AMINO ACID N-ACETYLTRANSFERASE"/>
    <property type="match status" value="1"/>
</dbReference>
<dbReference type="SUPFAM" id="SSF55729">
    <property type="entry name" value="Acyl-CoA N-acyltransferases (Nat)"/>
    <property type="match status" value="1"/>
</dbReference>
<dbReference type="EMBL" id="FOGJ01000036">
    <property type="protein sequence ID" value="SES38485.1"/>
    <property type="molecule type" value="Genomic_DNA"/>
</dbReference>
<dbReference type="InterPro" id="IPR050276">
    <property type="entry name" value="MshD_Acetyltransferase"/>
</dbReference>
<dbReference type="GO" id="GO:0016747">
    <property type="term" value="F:acyltransferase activity, transferring groups other than amino-acyl groups"/>
    <property type="evidence" value="ECO:0007669"/>
    <property type="project" value="InterPro"/>
</dbReference>
<dbReference type="CDD" id="cd04301">
    <property type="entry name" value="NAT_SF"/>
    <property type="match status" value="1"/>
</dbReference>
<evidence type="ECO:0000313" key="2">
    <source>
        <dbReference type="EMBL" id="SES38485.1"/>
    </source>
</evidence>